<dbReference type="GO" id="GO:0016705">
    <property type="term" value="F:oxidoreductase activity, acting on paired donors, with incorporation or reduction of molecular oxygen"/>
    <property type="evidence" value="ECO:0007669"/>
    <property type="project" value="InterPro"/>
</dbReference>
<protein>
    <submittedName>
        <fullName evidence="3">Cytochrome P450</fullName>
    </submittedName>
</protein>
<name>A0A2T5MCQ8_9GAMM</name>
<dbReference type="OrthoDB" id="9764248at2"/>
<dbReference type="InterPro" id="IPR002397">
    <property type="entry name" value="Cyt_P450_B"/>
</dbReference>
<keyword evidence="2" id="KW-0503">Monooxygenase</keyword>
<keyword evidence="4" id="KW-1185">Reference proteome</keyword>
<dbReference type="GO" id="GO:0004497">
    <property type="term" value="F:monooxygenase activity"/>
    <property type="evidence" value="ECO:0007669"/>
    <property type="project" value="UniProtKB-KW"/>
</dbReference>
<keyword evidence="2" id="KW-0408">Iron</keyword>
<evidence type="ECO:0000313" key="4">
    <source>
        <dbReference type="Proteomes" id="UP000244248"/>
    </source>
</evidence>
<sequence>MSTASAVAGRVEINGLVFNPYSKDFIRDPDPAWQTLMRDYPIAWHKDLQMWLVNTHELCDKVLKDNRFTPNFRAWEFAPPSKAEADKNDFDLSFEKGFFAVTNKEHLRLRKLTMPAFARPVMMKIDAKIHDLVENCFNDIGNVQEFDVYEALASKIPVRSIARMVGVPTDKEDFFHDFAVNIIKATRINLSAKEREASVQGTLPGFAYFKDLIHERRARENPGEDFLGSLVGANDNGEKLDDHEILSVLFALITAGSDTATDLHTFLIHGLLTNPDQFELLKQKPELMENALIELLRYGSFGKMPFFRFATDDTEFEGQFIKKGQAIGVNISAAWHDPVKWPEPTKLDITRRMDGNLVFGAGAHFCIGTYLVRVQGMLMLKEFIKRFPNAELVNGTGDIDYEYTHHNARRINKLRVKTNVKAAH</sequence>
<comment type="similarity">
    <text evidence="1 2">Belongs to the cytochrome P450 family.</text>
</comment>
<organism evidence="3 4">
    <name type="scientific">Stenotrophobium rhamnosiphilum</name>
    <dbReference type="NCBI Taxonomy" id="2029166"/>
    <lineage>
        <taxon>Bacteria</taxon>
        <taxon>Pseudomonadati</taxon>
        <taxon>Pseudomonadota</taxon>
        <taxon>Gammaproteobacteria</taxon>
        <taxon>Nevskiales</taxon>
        <taxon>Nevskiaceae</taxon>
        <taxon>Stenotrophobium</taxon>
    </lineage>
</organism>
<dbReference type="PANTHER" id="PTHR46696:SF6">
    <property type="entry name" value="P450, PUTATIVE (EUROFUNG)-RELATED"/>
    <property type="match status" value="1"/>
</dbReference>
<dbReference type="Gene3D" id="1.10.630.10">
    <property type="entry name" value="Cytochrome P450"/>
    <property type="match status" value="1"/>
</dbReference>
<proteinExistence type="inferred from homology"/>
<dbReference type="RefSeq" id="WP_107941296.1">
    <property type="nucleotide sequence ID" value="NZ_QANS01000006.1"/>
</dbReference>
<dbReference type="Proteomes" id="UP000244248">
    <property type="component" value="Unassembled WGS sequence"/>
</dbReference>
<evidence type="ECO:0000256" key="2">
    <source>
        <dbReference type="RuleBase" id="RU000461"/>
    </source>
</evidence>
<dbReference type="GO" id="GO:0020037">
    <property type="term" value="F:heme binding"/>
    <property type="evidence" value="ECO:0007669"/>
    <property type="project" value="InterPro"/>
</dbReference>
<comment type="caution">
    <text evidence="3">The sequence shown here is derived from an EMBL/GenBank/DDBJ whole genome shotgun (WGS) entry which is preliminary data.</text>
</comment>
<dbReference type="InterPro" id="IPR036396">
    <property type="entry name" value="Cyt_P450_sf"/>
</dbReference>
<evidence type="ECO:0000313" key="3">
    <source>
        <dbReference type="EMBL" id="PTU30351.1"/>
    </source>
</evidence>
<gene>
    <name evidence="3" type="ORF">CJD38_15520</name>
</gene>
<dbReference type="EMBL" id="QANS01000006">
    <property type="protein sequence ID" value="PTU30351.1"/>
    <property type="molecule type" value="Genomic_DNA"/>
</dbReference>
<keyword evidence="2" id="KW-0349">Heme</keyword>
<dbReference type="SUPFAM" id="SSF48264">
    <property type="entry name" value="Cytochrome P450"/>
    <property type="match status" value="1"/>
</dbReference>
<dbReference type="PANTHER" id="PTHR46696">
    <property type="entry name" value="P450, PUTATIVE (EUROFUNG)-RELATED"/>
    <property type="match status" value="1"/>
</dbReference>
<dbReference type="GO" id="GO:0005506">
    <property type="term" value="F:iron ion binding"/>
    <property type="evidence" value="ECO:0007669"/>
    <property type="project" value="InterPro"/>
</dbReference>
<dbReference type="Pfam" id="PF00067">
    <property type="entry name" value="p450"/>
    <property type="match status" value="1"/>
</dbReference>
<dbReference type="PROSITE" id="PS00086">
    <property type="entry name" value="CYTOCHROME_P450"/>
    <property type="match status" value="1"/>
</dbReference>
<reference evidence="3 4" key="1">
    <citation type="submission" date="2018-04" db="EMBL/GenBank/DDBJ databases">
        <title>Novel species isolated from glacier.</title>
        <authorList>
            <person name="Liu Q."/>
            <person name="Xin Y.-H."/>
        </authorList>
    </citation>
    <scope>NUCLEOTIDE SEQUENCE [LARGE SCALE GENOMIC DNA]</scope>
    <source>
        <strain evidence="3 4">GT1R17</strain>
    </source>
</reference>
<dbReference type="InterPro" id="IPR017972">
    <property type="entry name" value="Cyt_P450_CS"/>
</dbReference>
<dbReference type="AlphaFoldDB" id="A0A2T5MCQ8"/>
<evidence type="ECO:0000256" key="1">
    <source>
        <dbReference type="ARBA" id="ARBA00010617"/>
    </source>
</evidence>
<dbReference type="PRINTS" id="PR00359">
    <property type="entry name" value="BP450"/>
</dbReference>
<dbReference type="InterPro" id="IPR001128">
    <property type="entry name" value="Cyt_P450"/>
</dbReference>
<keyword evidence="2" id="KW-0479">Metal-binding</keyword>
<accession>A0A2T5MCQ8</accession>
<keyword evidence="2" id="KW-0560">Oxidoreductase</keyword>